<dbReference type="Proteomes" id="UP000003477">
    <property type="component" value="Unassembled WGS sequence"/>
</dbReference>
<dbReference type="SUPFAM" id="SSF47598">
    <property type="entry name" value="Ribbon-helix-helix"/>
    <property type="match status" value="1"/>
</dbReference>
<dbReference type="GeneID" id="88768095"/>
<dbReference type="AlphaFoldDB" id="G5JB92"/>
<evidence type="ECO:0000313" key="2">
    <source>
        <dbReference type="Proteomes" id="UP000003477"/>
    </source>
</evidence>
<comment type="caution">
    <text evidence="1">The sequence shown here is derived from an EMBL/GenBank/DDBJ whole genome shotgun (WGS) entry which is preliminary data.</text>
</comment>
<evidence type="ECO:0000313" key="1">
    <source>
        <dbReference type="EMBL" id="EHJ10540.1"/>
    </source>
</evidence>
<name>G5JB92_CROWT</name>
<proteinExistence type="predicted"/>
<dbReference type="GO" id="GO:0006355">
    <property type="term" value="P:regulation of DNA-templated transcription"/>
    <property type="evidence" value="ECO:0007669"/>
    <property type="project" value="InterPro"/>
</dbReference>
<evidence type="ECO:0008006" key="3">
    <source>
        <dbReference type="Google" id="ProtNLM"/>
    </source>
</evidence>
<gene>
    <name evidence="1" type="ORF">CWATWH0003_4706</name>
</gene>
<reference evidence="1 2" key="1">
    <citation type="journal article" date="2011" name="Front. Microbiol.">
        <title>Two Strains of Crocosphaera watsonii with Highly Conserved Genomes are Distinguished by Strain-Specific Features.</title>
        <authorList>
            <person name="Bench S.R."/>
            <person name="Ilikchyan I.N."/>
            <person name="Tripp H.J."/>
            <person name="Zehr J.P."/>
        </authorList>
    </citation>
    <scope>NUCLEOTIDE SEQUENCE [LARGE SCALE GENOMIC DNA]</scope>
    <source>
        <strain evidence="1 2">WH 0003</strain>
    </source>
</reference>
<sequence length="78" mass="9111">MNFNVYIEEELGEKLKQVCQVTGKKRNAIVREALVAWLAENQLLTWSKLIDNFEGDKKIVPFESYRSELQPPTEEELL</sequence>
<protein>
    <recommendedName>
        <fullName evidence="3">Helix-turn-helix protein, CopG</fullName>
    </recommendedName>
</protein>
<dbReference type="EMBL" id="AESD01000706">
    <property type="protein sequence ID" value="EHJ10540.1"/>
    <property type="molecule type" value="Genomic_DNA"/>
</dbReference>
<accession>G5JB92</accession>
<dbReference type="RefSeq" id="WP_007307461.1">
    <property type="nucleotide sequence ID" value="NZ_AESD01000706.1"/>
</dbReference>
<organism evidence="1 2">
    <name type="scientific">Crocosphaera watsonii WH 0003</name>
    <dbReference type="NCBI Taxonomy" id="423471"/>
    <lineage>
        <taxon>Bacteria</taxon>
        <taxon>Bacillati</taxon>
        <taxon>Cyanobacteriota</taxon>
        <taxon>Cyanophyceae</taxon>
        <taxon>Oscillatoriophycideae</taxon>
        <taxon>Chroococcales</taxon>
        <taxon>Aphanothecaceae</taxon>
        <taxon>Crocosphaera</taxon>
    </lineage>
</organism>
<dbReference type="PATRIC" id="fig|423471.3.peg.4407"/>
<dbReference type="InterPro" id="IPR010985">
    <property type="entry name" value="Ribbon_hlx_hlx"/>
</dbReference>